<dbReference type="InterPro" id="IPR005182">
    <property type="entry name" value="YdbS-like_PH"/>
</dbReference>
<dbReference type="Pfam" id="PF03703">
    <property type="entry name" value="bPH_2"/>
    <property type="match status" value="1"/>
</dbReference>
<feature type="transmembrane region" description="Helical" evidence="2">
    <location>
        <begin position="73"/>
        <end position="94"/>
    </location>
</feature>
<feature type="domain" description="YdbS-like PH" evidence="3">
    <location>
        <begin position="140"/>
        <end position="230"/>
    </location>
</feature>
<comment type="caution">
    <text evidence="4">The sequence shown here is derived from an EMBL/GenBank/DDBJ whole genome shotgun (WGS) entry which is preliminary data.</text>
</comment>
<keyword evidence="2" id="KW-1133">Transmembrane helix</keyword>
<proteinExistence type="predicted"/>
<name>A0A1G2HJY3_9BACT</name>
<dbReference type="EMBL" id="MHOJ01000010">
    <property type="protein sequence ID" value="OGZ62797.1"/>
    <property type="molecule type" value="Genomic_DNA"/>
</dbReference>
<dbReference type="Proteomes" id="UP000178509">
    <property type="component" value="Unassembled WGS sequence"/>
</dbReference>
<evidence type="ECO:0000256" key="2">
    <source>
        <dbReference type="SAM" id="Phobius"/>
    </source>
</evidence>
<organism evidence="4 5">
    <name type="scientific">Candidatus Spechtbacteria bacterium RIFCSPLOWO2_02_FULL_38_8</name>
    <dbReference type="NCBI Taxonomy" id="1802164"/>
    <lineage>
        <taxon>Bacteria</taxon>
        <taxon>Candidatus Spechtiibacteriota</taxon>
    </lineage>
</organism>
<reference evidence="4 5" key="1">
    <citation type="journal article" date="2016" name="Nat. Commun.">
        <title>Thousands of microbial genomes shed light on interconnected biogeochemical processes in an aquifer system.</title>
        <authorList>
            <person name="Anantharaman K."/>
            <person name="Brown C.T."/>
            <person name="Hug L.A."/>
            <person name="Sharon I."/>
            <person name="Castelle C.J."/>
            <person name="Probst A.J."/>
            <person name="Thomas B.C."/>
            <person name="Singh A."/>
            <person name="Wilkins M.J."/>
            <person name="Karaoz U."/>
            <person name="Brodie E.L."/>
            <person name="Williams K.H."/>
            <person name="Hubbard S.S."/>
            <person name="Banfield J.F."/>
        </authorList>
    </citation>
    <scope>NUCLEOTIDE SEQUENCE [LARGE SCALE GENOMIC DNA]</scope>
</reference>
<gene>
    <name evidence="4" type="ORF">A3H51_02265</name>
</gene>
<evidence type="ECO:0000313" key="5">
    <source>
        <dbReference type="Proteomes" id="UP000178509"/>
    </source>
</evidence>
<feature type="transmembrane region" description="Helical" evidence="2">
    <location>
        <begin position="114"/>
        <end position="136"/>
    </location>
</feature>
<evidence type="ECO:0000313" key="4">
    <source>
        <dbReference type="EMBL" id="OGZ62797.1"/>
    </source>
</evidence>
<evidence type="ECO:0000259" key="3">
    <source>
        <dbReference type="Pfam" id="PF03703"/>
    </source>
</evidence>
<dbReference type="PANTHER" id="PTHR34473:SF2">
    <property type="entry name" value="UPF0699 TRANSMEMBRANE PROTEIN YDBT"/>
    <property type="match status" value="1"/>
</dbReference>
<sequence>MVNQQLFDYIKQQLQQGKSKEEIKSELLVAGWQESDINQALNVPNPSQSSSLPLPPKPSSSTSTGMQQLGPKAVWSFFFRFVLFLLLPFMFGWLQFIYSSITIPGEPSAGASRFSGILVVGLTFLLIAMVFSFVWAKLTYHFYRYELTDAGFRKELGVIFKKYVTIPYDRIQNVDIYRGILARMLGLSDLKIQTAGASATVGRYGVFGGGAEGRLPAVSREVAEQLRDELIQRARQIKNQGL</sequence>
<dbReference type="PANTHER" id="PTHR34473">
    <property type="entry name" value="UPF0699 TRANSMEMBRANE PROTEIN YDBS"/>
    <property type="match status" value="1"/>
</dbReference>
<accession>A0A1G2HJY3</accession>
<keyword evidence="2" id="KW-0472">Membrane</keyword>
<feature type="region of interest" description="Disordered" evidence="1">
    <location>
        <begin position="45"/>
        <end position="65"/>
    </location>
</feature>
<evidence type="ECO:0000256" key="1">
    <source>
        <dbReference type="SAM" id="MobiDB-lite"/>
    </source>
</evidence>
<keyword evidence="2" id="KW-0812">Transmembrane</keyword>
<protein>
    <recommendedName>
        <fullName evidence="3">YdbS-like PH domain-containing protein</fullName>
    </recommendedName>
</protein>
<dbReference type="AlphaFoldDB" id="A0A1G2HJY3"/>